<name>A0A9P8QFK1_9HYPO</name>
<accession>A0A9P8QFK1</accession>
<dbReference type="AlphaFoldDB" id="A0A9P8QFK1"/>
<evidence type="ECO:0000313" key="1">
    <source>
        <dbReference type="EMBL" id="KAH6603805.1"/>
    </source>
</evidence>
<protein>
    <submittedName>
        <fullName evidence="1">Uncharacterized protein</fullName>
    </submittedName>
</protein>
<reference evidence="1" key="1">
    <citation type="submission" date="2021-08" db="EMBL/GenBank/DDBJ databases">
        <title>Chromosome-Level Trichoderma cornu-damae using Hi-C Data.</title>
        <authorList>
            <person name="Kim C.S."/>
        </authorList>
    </citation>
    <scope>NUCLEOTIDE SEQUENCE</scope>
    <source>
        <strain evidence="1">KA19-0412C</strain>
    </source>
</reference>
<dbReference type="OrthoDB" id="4878134at2759"/>
<keyword evidence="2" id="KW-1185">Reference proteome</keyword>
<proteinExistence type="predicted"/>
<sequence>MSGRIINIEAYDDPDRRHSRSLGGSNSSEGGRTLRAQLINHGIDRDVLTVLDARLAIGQTLTVLDTLGDDGFRSNSTTPSYSVVKAVDRALAARSLSLSQKTRLFGILGWDFECLKCNKYKKPAEFENTSFILWGASTPARPHLRSGPCIACKDKARNGRGGGIIPYTRAELGRPPQHERAALIQTKTISVVLTETIVVVSNVGHKFDQILSLAPNLGTSPTELVSRYFGAIREDVIKAVSCRATLAKFAILLEAGHYTEAQRCRARVEDAAAGMLQSNFWLGERMREMVDNGVGGGDDGSRAGPLSSGVTMRDVGKASLVPLPLVASELRFGKEFFVTGNESQLDAESEEV</sequence>
<organism evidence="1 2">
    <name type="scientific">Trichoderma cornu-damae</name>
    <dbReference type="NCBI Taxonomy" id="654480"/>
    <lineage>
        <taxon>Eukaryota</taxon>
        <taxon>Fungi</taxon>
        <taxon>Dikarya</taxon>
        <taxon>Ascomycota</taxon>
        <taxon>Pezizomycotina</taxon>
        <taxon>Sordariomycetes</taxon>
        <taxon>Hypocreomycetidae</taxon>
        <taxon>Hypocreales</taxon>
        <taxon>Hypocreaceae</taxon>
        <taxon>Trichoderma</taxon>
    </lineage>
</organism>
<evidence type="ECO:0000313" key="2">
    <source>
        <dbReference type="Proteomes" id="UP000827724"/>
    </source>
</evidence>
<dbReference type="Proteomes" id="UP000827724">
    <property type="component" value="Unassembled WGS sequence"/>
</dbReference>
<comment type="caution">
    <text evidence="1">The sequence shown here is derived from an EMBL/GenBank/DDBJ whole genome shotgun (WGS) entry which is preliminary data.</text>
</comment>
<dbReference type="EMBL" id="JAIWOZ010000006">
    <property type="protein sequence ID" value="KAH6603805.1"/>
    <property type="molecule type" value="Genomic_DNA"/>
</dbReference>
<gene>
    <name evidence="1" type="ORF">Trco_007251</name>
</gene>